<organism evidence="2 3">
    <name type="scientific">Penicillium subrubescens</name>
    <dbReference type="NCBI Taxonomy" id="1316194"/>
    <lineage>
        <taxon>Eukaryota</taxon>
        <taxon>Fungi</taxon>
        <taxon>Dikarya</taxon>
        <taxon>Ascomycota</taxon>
        <taxon>Pezizomycotina</taxon>
        <taxon>Eurotiomycetes</taxon>
        <taxon>Eurotiomycetidae</taxon>
        <taxon>Eurotiales</taxon>
        <taxon>Aspergillaceae</taxon>
        <taxon>Penicillium</taxon>
    </lineage>
</organism>
<evidence type="ECO:0000313" key="2">
    <source>
        <dbReference type="EMBL" id="OKP11537.1"/>
    </source>
</evidence>
<dbReference type="Proteomes" id="UP000186955">
    <property type="component" value="Unassembled WGS sequence"/>
</dbReference>
<feature type="region of interest" description="Disordered" evidence="1">
    <location>
        <begin position="31"/>
        <end position="55"/>
    </location>
</feature>
<keyword evidence="3" id="KW-1185">Reference proteome</keyword>
<evidence type="ECO:0000313" key="3">
    <source>
        <dbReference type="Proteomes" id="UP000186955"/>
    </source>
</evidence>
<feature type="compositionally biased region" description="Polar residues" evidence="1">
    <location>
        <begin position="33"/>
        <end position="55"/>
    </location>
</feature>
<name>A0A1Q5UGC6_9EURO</name>
<comment type="caution">
    <text evidence="2">The sequence shown here is derived from an EMBL/GenBank/DDBJ whole genome shotgun (WGS) entry which is preliminary data.</text>
</comment>
<accession>A0A1Q5UGC6</accession>
<sequence length="80" mass="8898">MQASMHPLKEEFISTSTQQTYNIYTIGRHPARTSWQSAPQPTNNPSSSARTNPTNLQVGLATQVSAGQWGWHRQEGISED</sequence>
<protein>
    <submittedName>
        <fullName evidence="2">Uncharacterized protein</fullName>
    </submittedName>
</protein>
<evidence type="ECO:0000256" key="1">
    <source>
        <dbReference type="SAM" id="MobiDB-lite"/>
    </source>
</evidence>
<dbReference type="EMBL" id="MNBE01000277">
    <property type="protein sequence ID" value="OKP11537.1"/>
    <property type="molecule type" value="Genomic_DNA"/>
</dbReference>
<gene>
    <name evidence="2" type="ORF">PENSUB_3023</name>
</gene>
<reference evidence="2 3" key="1">
    <citation type="submission" date="2016-10" db="EMBL/GenBank/DDBJ databases">
        <title>Genome sequence of the ascomycete fungus Penicillium subrubescens.</title>
        <authorList>
            <person name="De Vries R.P."/>
            <person name="Peng M."/>
            <person name="Dilokpimol A."/>
            <person name="Hilden K."/>
            <person name="Makela M.R."/>
            <person name="Grigoriev I."/>
            <person name="Riley R."/>
            <person name="Granchi Z."/>
        </authorList>
    </citation>
    <scope>NUCLEOTIDE SEQUENCE [LARGE SCALE GENOMIC DNA]</scope>
    <source>
        <strain evidence="2 3">CBS 132785</strain>
    </source>
</reference>
<dbReference type="AlphaFoldDB" id="A0A1Q5UGC6"/>
<proteinExistence type="predicted"/>